<dbReference type="EMBL" id="JAOXHL010000003">
    <property type="protein sequence ID" value="MCV3728690.1"/>
    <property type="molecule type" value="Genomic_DNA"/>
</dbReference>
<organism evidence="3 4">
    <name type="scientific">Ureaplasma miroungigenitalium</name>
    <dbReference type="NCBI Taxonomy" id="1042321"/>
    <lineage>
        <taxon>Bacteria</taxon>
        <taxon>Bacillati</taxon>
        <taxon>Mycoplasmatota</taxon>
        <taxon>Mycoplasmoidales</taxon>
        <taxon>Mycoplasmoidaceae</taxon>
        <taxon>Ureaplasma</taxon>
    </lineage>
</organism>
<keyword evidence="2" id="KW-0732">Signal</keyword>
<reference evidence="3 4" key="1">
    <citation type="journal article" date="2020" name="Int. J. Syst. Evol. Microbiol.">
        <title>Ureaplasma miroungigenitalium sp. nov. isolated from northern elephant seals (Mirounga angustirostris) and Ureaplasma zalophigenitalium sp. nov. isolated from California sea lions (Zalophus californianus).</title>
        <authorList>
            <person name="Volokhov D.V."/>
            <person name="Gulland F.M."/>
            <person name="Gao Y."/>
            <person name="Chizhikov V.E."/>
        </authorList>
    </citation>
    <scope>NUCLEOTIDE SEQUENCE [LARGE SCALE GENOMIC DNA]</scope>
    <source>
        <strain evidence="3 4">ES3182-GEN</strain>
    </source>
</reference>
<keyword evidence="1" id="KW-0175">Coiled coil</keyword>
<feature type="chain" id="PRO_5046156106" description="Lipoprotein" evidence="2">
    <location>
        <begin position="30"/>
        <end position="306"/>
    </location>
</feature>
<evidence type="ECO:0000313" key="3">
    <source>
        <dbReference type="EMBL" id="MCV3728690.1"/>
    </source>
</evidence>
<proteinExistence type="predicted"/>
<evidence type="ECO:0008006" key="5">
    <source>
        <dbReference type="Google" id="ProtNLM"/>
    </source>
</evidence>
<dbReference type="Proteomes" id="UP001208245">
    <property type="component" value="Unassembled WGS sequence"/>
</dbReference>
<keyword evidence="4" id="KW-1185">Reference proteome</keyword>
<feature type="signal peptide" evidence="2">
    <location>
        <begin position="1"/>
        <end position="29"/>
    </location>
</feature>
<dbReference type="PROSITE" id="PS51257">
    <property type="entry name" value="PROKAR_LIPOPROTEIN"/>
    <property type="match status" value="1"/>
</dbReference>
<name>A0ABT3BN52_9BACT</name>
<accession>A0ABT3BN52</accession>
<gene>
    <name evidence="3" type="ORF">OF376_02790</name>
</gene>
<comment type="caution">
    <text evidence="3">The sequence shown here is derived from an EMBL/GenBank/DDBJ whole genome shotgun (WGS) entry which is preliminary data.</text>
</comment>
<evidence type="ECO:0000256" key="2">
    <source>
        <dbReference type="SAM" id="SignalP"/>
    </source>
</evidence>
<sequence length="306" mass="34676">MKFKTKTKILTYLGLAALPVLTLPLAAFACKQTDDFLNQANKSLSALVKQMQGQMNKTEAEIAQINSEIEALKKQYSEASDEQVKQALKQQIEAYLASLTKDLKEAEYKEAKTALNLMADPRFNDPGAPYSTSVRIDNQVINGVVLQKNDENKLMCFDWLVLSDTNNFGHDHSHPLDSHEIRLMQNKKGDIQVVNFDNNEAFIDKTTGQFNSLKINDVLYAISKFDVNKVQLRIDGVGASTSAEKIVEVGKDQFLNSMEFKINDLAYLTNKQEIRITAISFQHTHHENIYNQWTIQFKDPIIVKVK</sequence>
<evidence type="ECO:0000313" key="4">
    <source>
        <dbReference type="Proteomes" id="UP001208245"/>
    </source>
</evidence>
<protein>
    <recommendedName>
        <fullName evidence="5">Lipoprotein</fullName>
    </recommendedName>
</protein>
<dbReference type="RefSeq" id="WP_263822001.1">
    <property type="nucleotide sequence ID" value="NZ_JAOXHK010000003.1"/>
</dbReference>
<feature type="coiled-coil region" evidence="1">
    <location>
        <begin position="41"/>
        <end position="109"/>
    </location>
</feature>
<evidence type="ECO:0000256" key="1">
    <source>
        <dbReference type="SAM" id="Coils"/>
    </source>
</evidence>